<sequence>MVSVRQQTLRQRFDLLQMKEDETIQHYITRVLAVVNLIRGMGSELKDSEVVLKVIWSLSSRFVHAVTSIEEARDMSKVSLDELSGSLQAHEARFNQFTERPEKHEAFVMQGGSRSDGTNWRGRGRFGGFRGRGKAGDNSRYGNQRANINSLEVKGSCVISCV</sequence>
<name>A0AB40CDW8_DIOCR</name>
<proteinExistence type="predicted"/>
<reference evidence="2" key="1">
    <citation type="submission" date="2025-08" db="UniProtKB">
        <authorList>
            <consortium name="RefSeq"/>
        </authorList>
    </citation>
    <scope>IDENTIFICATION</scope>
</reference>
<protein>
    <submittedName>
        <fullName evidence="2">Uncharacterized protein LOC120275564</fullName>
    </submittedName>
</protein>
<dbReference type="AlphaFoldDB" id="A0AB40CDW8"/>
<dbReference type="Proteomes" id="UP001515500">
    <property type="component" value="Chromosome 14"/>
</dbReference>
<dbReference type="RefSeq" id="XP_039138116.1">
    <property type="nucleotide sequence ID" value="XM_039282182.1"/>
</dbReference>
<evidence type="ECO:0000313" key="1">
    <source>
        <dbReference type="Proteomes" id="UP001515500"/>
    </source>
</evidence>
<organism evidence="1 2">
    <name type="scientific">Dioscorea cayennensis subsp. rotundata</name>
    <name type="common">White Guinea yam</name>
    <name type="synonym">Dioscorea rotundata</name>
    <dbReference type="NCBI Taxonomy" id="55577"/>
    <lineage>
        <taxon>Eukaryota</taxon>
        <taxon>Viridiplantae</taxon>
        <taxon>Streptophyta</taxon>
        <taxon>Embryophyta</taxon>
        <taxon>Tracheophyta</taxon>
        <taxon>Spermatophyta</taxon>
        <taxon>Magnoliopsida</taxon>
        <taxon>Liliopsida</taxon>
        <taxon>Dioscoreales</taxon>
        <taxon>Dioscoreaceae</taxon>
        <taxon>Dioscorea</taxon>
    </lineage>
</organism>
<dbReference type="Pfam" id="PF14223">
    <property type="entry name" value="Retrotran_gag_2"/>
    <property type="match status" value="1"/>
</dbReference>
<dbReference type="PANTHER" id="PTHR35317">
    <property type="entry name" value="OS04G0629600 PROTEIN"/>
    <property type="match status" value="1"/>
</dbReference>
<evidence type="ECO:0000313" key="2">
    <source>
        <dbReference type="RefSeq" id="XP_039138116.1"/>
    </source>
</evidence>
<dbReference type="GeneID" id="120275564"/>
<keyword evidence="1" id="KW-1185">Reference proteome</keyword>
<accession>A0AB40CDW8</accession>
<gene>
    <name evidence="2" type="primary">LOC120275564</name>
</gene>
<dbReference type="PANTHER" id="PTHR35317:SF35">
    <property type="entry name" value="DUF4219 DOMAIN-CONTAINING PROTEIN"/>
    <property type="match status" value="1"/>
</dbReference>